<dbReference type="InterPro" id="IPR011060">
    <property type="entry name" value="RibuloseP-bd_barrel"/>
</dbReference>
<dbReference type="Pfam" id="PF00834">
    <property type="entry name" value="Ribul_P_3_epim"/>
    <property type="match status" value="1"/>
</dbReference>
<sequence>MYIAPSILAADFGQLANEVHAVLDGGADWIHIDVMDGHFVPNLSMGTTVVDALRKRFDCHLDVHLMVEAPERWVEMFLHSGADSISVHAEATPHIHRVLSQIQKGGAKAGLALNPGTPLTVIEQVSSVLDMLLLMSVNPGFGGQSFIPETIQKTSAARRILDDLGRSDVLIEVDGGVDTTNAGQLAAAGVNVFVAGSSVFSAPDRKDAVAKLRLSAEQASLSK</sequence>
<dbReference type="NCBIfam" id="TIGR01163">
    <property type="entry name" value="rpe"/>
    <property type="match status" value="1"/>
</dbReference>
<comment type="cofactor">
    <cofactor evidence="5">
        <name>Fe(2+)</name>
        <dbReference type="ChEBI" id="CHEBI:29033"/>
    </cofactor>
</comment>
<dbReference type="GO" id="GO:0006098">
    <property type="term" value="P:pentose-phosphate shunt"/>
    <property type="evidence" value="ECO:0007669"/>
    <property type="project" value="UniProtKB-UniRule"/>
</dbReference>
<dbReference type="PANTHER" id="PTHR11749">
    <property type="entry name" value="RIBULOSE-5-PHOSPHATE-3-EPIMERASE"/>
    <property type="match status" value="1"/>
</dbReference>
<keyword evidence="13" id="KW-0170">Cobalt</keyword>
<dbReference type="CDD" id="cd00429">
    <property type="entry name" value="RPE"/>
    <property type="match status" value="1"/>
</dbReference>
<comment type="function">
    <text evidence="10">Catalyzes the reversible epimerization of D-ribulose 5-phosphate to D-xylulose 5-phosphate.</text>
</comment>
<dbReference type="InterPro" id="IPR013785">
    <property type="entry name" value="Aldolase_TIM"/>
</dbReference>
<evidence type="ECO:0000256" key="9">
    <source>
        <dbReference type="ARBA" id="ARBA00023235"/>
    </source>
</evidence>
<dbReference type="AlphaFoldDB" id="A0A0P9D088"/>
<evidence type="ECO:0000256" key="1">
    <source>
        <dbReference type="ARBA" id="ARBA00001782"/>
    </source>
</evidence>
<dbReference type="GO" id="GO:0019323">
    <property type="term" value="P:pentose catabolic process"/>
    <property type="evidence" value="ECO:0007669"/>
    <property type="project" value="UniProtKB-UniRule"/>
</dbReference>
<name>A0A0P9D088_9BACL</name>
<comment type="cofactor">
    <cofactor evidence="4">
        <name>Zn(2+)</name>
        <dbReference type="ChEBI" id="CHEBI:29105"/>
    </cofactor>
</comment>
<feature type="binding site" evidence="10 13">
    <location>
        <position position="64"/>
    </location>
    <ligand>
        <name>a divalent metal cation</name>
        <dbReference type="ChEBI" id="CHEBI:60240"/>
    </ligand>
</feature>
<evidence type="ECO:0000256" key="7">
    <source>
        <dbReference type="ARBA" id="ARBA00013188"/>
    </source>
</evidence>
<dbReference type="NCBIfam" id="NF004076">
    <property type="entry name" value="PRK05581.1-4"/>
    <property type="match status" value="1"/>
</dbReference>
<evidence type="ECO:0000256" key="8">
    <source>
        <dbReference type="ARBA" id="ARBA00022723"/>
    </source>
</evidence>
<dbReference type="OrthoDB" id="1645589at2"/>
<evidence type="ECO:0000256" key="10">
    <source>
        <dbReference type="HAMAP-Rule" id="MF_02227"/>
    </source>
</evidence>
<feature type="binding site" evidence="10">
    <location>
        <begin position="174"/>
        <end position="176"/>
    </location>
    <ligand>
        <name>substrate</name>
    </ligand>
</feature>
<dbReference type="GO" id="GO:0004750">
    <property type="term" value="F:D-ribulose-phosphate 3-epimerase activity"/>
    <property type="evidence" value="ECO:0007669"/>
    <property type="project" value="UniProtKB-UniRule"/>
</dbReference>
<evidence type="ECO:0000256" key="11">
    <source>
        <dbReference type="PIRNR" id="PIRNR001461"/>
    </source>
</evidence>
<keyword evidence="13" id="KW-0862">Zinc</keyword>
<dbReference type="InterPro" id="IPR000056">
    <property type="entry name" value="Ribul_P_3_epim-like"/>
</dbReference>
<evidence type="ECO:0000256" key="3">
    <source>
        <dbReference type="ARBA" id="ARBA00001941"/>
    </source>
</evidence>
<comment type="pathway">
    <text evidence="10">Carbohydrate degradation.</text>
</comment>
<comment type="caution">
    <text evidence="15">The sequence shown here is derived from an EMBL/GenBank/DDBJ whole genome shotgun (WGS) entry which is preliminary data.</text>
</comment>
<evidence type="ECO:0000256" key="12">
    <source>
        <dbReference type="PIRSR" id="PIRSR001461-1"/>
    </source>
</evidence>
<feature type="binding site" evidence="10 13">
    <location>
        <position position="33"/>
    </location>
    <ligand>
        <name>a divalent metal cation</name>
        <dbReference type="ChEBI" id="CHEBI:60240"/>
    </ligand>
</feature>
<gene>
    <name evidence="10" type="primary">rpe</name>
    <name evidence="15" type="ORF">AN477_03100</name>
</gene>
<comment type="cofactor">
    <cofactor evidence="10 13">
        <name>a divalent metal cation</name>
        <dbReference type="ChEBI" id="CHEBI:60240"/>
    </cofactor>
    <text evidence="10 13">Binds 1 divalent metal cation per subunit.</text>
</comment>
<feature type="binding site" evidence="10 14">
    <location>
        <begin position="140"/>
        <end position="143"/>
    </location>
    <ligand>
        <name>substrate</name>
    </ligand>
</feature>
<feature type="binding site" evidence="10 14">
    <location>
        <position position="6"/>
    </location>
    <ligand>
        <name>substrate</name>
    </ligand>
</feature>
<dbReference type="HAMAP" id="MF_02227">
    <property type="entry name" value="RPE"/>
    <property type="match status" value="1"/>
</dbReference>
<evidence type="ECO:0000256" key="5">
    <source>
        <dbReference type="ARBA" id="ARBA00001954"/>
    </source>
</evidence>
<feature type="binding site" evidence="10 14">
    <location>
        <begin position="196"/>
        <end position="197"/>
    </location>
    <ligand>
        <name>substrate</name>
    </ligand>
</feature>
<organism evidence="15 16">
    <name type="scientific">Alicyclobacillus ferrooxydans</name>
    <dbReference type="NCBI Taxonomy" id="471514"/>
    <lineage>
        <taxon>Bacteria</taxon>
        <taxon>Bacillati</taxon>
        <taxon>Bacillota</taxon>
        <taxon>Bacilli</taxon>
        <taxon>Bacillales</taxon>
        <taxon>Alicyclobacillaceae</taxon>
        <taxon>Alicyclobacillus</taxon>
    </lineage>
</organism>
<proteinExistence type="inferred from homology"/>
<comment type="cofactor">
    <cofactor evidence="3">
        <name>Co(2+)</name>
        <dbReference type="ChEBI" id="CHEBI:48828"/>
    </cofactor>
</comment>
<comment type="cofactor">
    <cofactor evidence="2">
        <name>Mn(2+)</name>
        <dbReference type="ChEBI" id="CHEBI:29035"/>
    </cofactor>
</comment>
<evidence type="ECO:0000313" key="16">
    <source>
        <dbReference type="Proteomes" id="UP000050482"/>
    </source>
</evidence>
<feature type="binding site" evidence="10 14">
    <location>
        <position position="64"/>
    </location>
    <ligand>
        <name>substrate</name>
    </ligand>
</feature>
<keyword evidence="10 11" id="KW-0119">Carbohydrate metabolism</keyword>
<dbReference type="Proteomes" id="UP000050482">
    <property type="component" value="Unassembled WGS sequence"/>
</dbReference>
<dbReference type="PROSITE" id="PS01085">
    <property type="entry name" value="RIBUL_P_3_EPIMER_1"/>
    <property type="match status" value="1"/>
</dbReference>
<keyword evidence="8 10" id="KW-0479">Metal-binding</keyword>
<dbReference type="PATRIC" id="fig|471514.4.peg.2955"/>
<evidence type="ECO:0000256" key="4">
    <source>
        <dbReference type="ARBA" id="ARBA00001947"/>
    </source>
</evidence>
<evidence type="ECO:0000256" key="14">
    <source>
        <dbReference type="PIRSR" id="PIRSR001461-3"/>
    </source>
</evidence>
<evidence type="ECO:0000256" key="13">
    <source>
        <dbReference type="PIRSR" id="PIRSR001461-2"/>
    </source>
</evidence>
<dbReference type="Gene3D" id="3.20.20.70">
    <property type="entry name" value="Aldolase class I"/>
    <property type="match status" value="1"/>
</dbReference>
<dbReference type="FunFam" id="3.20.20.70:FF:000004">
    <property type="entry name" value="Ribulose-phosphate 3-epimerase"/>
    <property type="match status" value="1"/>
</dbReference>
<dbReference type="PIRSF" id="PIRSF001461">
    <property type="entry name" value="RPE"/>
    <property type="match status" value="1"/>
</dbReference>
<keyword evidence="13" id="KW-0464">Manganese</keyword>
<feature type="binding site" evidence="10 13">
    <location>
        <position position="31"/>
    </location>
    <ligand>
        <name>a divalent metal cation</name>
        <dbReference type="ChEBI" id="CHEBI:60240"/>
    </ligand>
</feature>
<comment type="similarity">
    <text evidence="6 10 11">Belongs to the ribulose-phosphate 3-epimerase family.</text>
</comment>
<dbReference type="EMBL" id="LJCO01000011">
    <property type="protein sequence ID" value="KPV45418.1"/>
    <property type="molecule type" value="Genomic_DNA"/>
</dbReference>
<dbReference type="GO" id="GO:0005737">
    <property type="term" value="C:cytoplasm"/>
    <property type="evidence" value="ECO:0007669"/>
    <property type="project" value="UniProtKB-ARBA"/>
</dbReference>
<protein>
    <recommendedName>
        <fullName evidence="7 10">Ribulose-phosphate 3-epimerase</fullName>
        <ecNumber evidence="7 10">5.1.3.1</ecNumber>
    </recommendedName>
</protein>
<keyword evidence="9 10" id="KW-0413">Isomerase</keyword>
<reference evidence="15 16" key="1">
    <citation type="submission" date="2015-09" db="EMBL/GenBank/DDBJ databases">
        <title>Draft genome sequence of Alicyclobacillus ferrooxydans DSM 22381.</title>
        <authorList>
            <person name="Hemp J."/>
        </authorList>
    </citation>
    <scope>NUCLEOTIDE SEQUENCE [LARGE SCALE GENOMIC DNA]</scope>
    <source>
        <strain evidence="15 16">TC-34</strain>
    </source>
</reference>
<evidence type="ECO:0000256" key="6">
    <source>
        <dbReference type="ARBA" id="ARBA00009541"/>
    </source>
</evidence>
<evidence type="ECO:0000313" key="15">
    <source>
        <dbReference type="EMBL" id="KPV45418.1"/>
    </source>
</evidence>
<dbReference type="GO" id="GO:0046872">
    <property type="term" value="F:metal ion binding"/>
    <property type="evidence" value="ECO:0007669"/>
    <property type="project" value="UniProtKB-UniRule"/>
</dbReference>
<feature type="active site" description="Proton acceptor" evidence="10 12">
    <location>
        <position position="33"/>
    </location>
</feature>
<dbReference type="InterPro" id="IPR026019">
    <property type="entry name" value="Ribul_P_3_epim"/>
</dbReference>
<dbReference type="SUPFAM" id="SSF51366">
    <property type="entry name" value="Ribulose-phoshate binding barrel"/>
    <property type="match status" value="1"/>
</dbReference>
<feature type="binding site" evidence="14">
    <location>
        <position position="176"/>
    </location>
    <ligand>
        <name>substrate</name>
    </ligand>
</feature>
<dbReference type="STRING" id="471514.AN477_03100"/>
<accession>A0A0P9D088</accession>
<evidence type="ECO:0000256" key="2">
    <source>
        <dbReference type="ARBA" id="ARBA00001936"/>
    </source>
</evidence>
<feature type="active site" description="Proton donor" evidence="10 12">
    <location>
        <position position="174"/>
    </location>
</feature>
<keyword evidence="16" id="KW-1185">Reference proteome</keyword>
<dbReference type="EC" id="5.1.3.1" evidence="7 10"/>
<feature type="binding site" evidence="10 13">
    <location>
        <position position="174"/>
    </location>
    <ligand>
        <name>a divalent metal cation</name>
        <dbReference type="ChEBI" id="CHEBI:60240"/>
    </ligand>
</feature>
<dbReference type="RefSeq" id="WP_054967751.1">
    <property type="nucleotide sequence ID" value="NZ_LJCO01000011.1"/>
</dbReference>
<comment type="catalytic activity">
    <reaction evidence="1 10 11">
        <text>D-ribulose 5-phosphate = D-xylulose 5-phosphate</text>
        <dbReference type="Rhea" id="RHEA:13677"/>
        <dbReference type="ChEBI" id="CHEBI:57737"/>
        <dbReference type="ChEBI" id="CHEBI:58121"/>
        <dbReference type="EC" id="5.1.3.1"/>
    </reaction>
</comment>